<organism evidence="2 3">
    <name type="scientific">Portunus trituberculatus</name>
    <name type="common">Swimming crab</name>
    <name type="synonym">Neptunus trituberculatus</name>
    <dbReference type="NCBI Taxonomy" id="210409"/>
    <lineage>
        <taxon>Eukaryota</taxon>
        <taxon>Metazoa</taxon>
        <taxon>Ecdysozoa</taxon>
        <taxon>Arthropoda</taxon>
        <taxon>Crustacea</taxon>
        <taxon>Multicrustacea</taxon>
        <taxon>Malacostraca</taxon>
        <taxon>Eumalacostraca</taxon>
        <taxon>Eucarida</taxon>
        <taxon>Decapoda</taxon>
        <taxon>Pleocyemata</taxon>
        <taxon>Brachyura</taxon>
        <taxon>Eubrachyura</taxon>
        <taxon>Portunoidea</taxon>
        <taxon>Portunidae</taxon>
        <taxon>Portuninae</taxon>
        <taxon>Portunus</taxon>
    </lineage>
</organism>
<sequence length="76" mass="8081">MGVGVQGGGGLLGARRGRSSRPAGSHHNNDTSATTSFVSGKRADGGKIKIAEITLLTENVQYEIENTDRRLQCLRI</sequence>
<feature type="region of interest" description="Disordered" evidence="1">
    <location>
        <begin position="1"/>
        <end position="42"/>
    </location>
</feature>
<name>A0A5B7EYR4_PORTR</name>
<evidence type="ECO:0000256" key="1">
    <source>
        <dbReference type="SAM" id="MobiDB-lite"/>
    </source>
</evidence>
<comment type="caution">
    <text evidence="2">The sequence shown here is derived from an EMBL/GenBank/DDBJ whole genome shotgun (WGS) entry which is preliminary data.</text>
</comment>
<dbReference type="AlphaFoldDB" id="A0A5B7EYR4"/>
<evidence type="ECO:0000313" key="2">
    <source>
        <dbReference type="EMBL" id="MPC38337.1"/>
    </source>
</evidence>
<reference evidence="2 3" key="1">
    <citation type="submission" date="2019-05" db="EMBL/GenBank/DDBJ databases">
        <title>Another draft genome of Portunus trituberculatus and its Hox gene families provides insights of decapod evolution.</title>
        <authorList>
            <person name="Jeong J.-H."/>
            <person name="Song I."/>
            <person name="Kim S."/>
            <person name="Choi T."/>
            <person name="Kim D."/>
            <person name="Ryu S."/>
            <person name="Kim W."/>
        </authorList>
    </citation>
    <scope>NUCLEOTIDE SEQUENCE [LARGE SCALE GENOMIC DNA]</scope>
    <source>
        <tissue evidence="2">Muscle</tissue>
    </source>
</reference>
<dbReference type="EMBL" id="VSRR010004040">
    <property type="protein sequence ID" value="MPC38337.1"/>
    <property type="molecule type" value="Genomic_DNA"/>
</dbReference>
<accession>A0A5B7EYR4</accession>
<proteinExistence type="predicted"/>
<dbReference type="Proteomes" id="UP000324222">
    <property type="component" value="Unassembled WGS sequence"/>
</dbReference>
<feature type="compositionally biased region" description="Gly residues" evidence="1">
    <location>
        <begin position="1"/>
        <end position="12"/>
    </location>
</feature>
<protein>
    <submittedName>
        <fullName evidence="2">Uncharacterized protein</fullName>
    </submittedName>
</protein>
<evidence type="ECO:0000313" key="3">
    <source>
        <dbReference type="Proteomes" id="UP000324222"/>
    </source>
</evidence>
<gene>
    <name evidence="2" type="ORF">E2C01_031842</name>
</gene>
<keyword evidence="3" id="KW-1185">Reference proteome</keyword>